<evidence type="ECO:0000313" key="4">
    <source>
        <dbReference type="Proteomes" id="UP000233750"/>
    </source>
</evidence>
<dbReference type="EMBL" id="JACJHR010000021">
    <property type="protein sequence ID" value="MBB2500750.1"/>
    <property type="molecule type" value="Genomic_DNA"/>
</dbReference>
<proteinExistence type="predicted"/>
<comment type="caution">
    <text evidence="3">The sequence shown here is derived from an EMBL/GenBank/DDBJ whole genome shotgun (WGS) entry which is preliminary data.</text>
</comment>
<dbReference type="Proteomes" id="UP000233750">
    <property type="component" value="Unassembled WGS sequence"/>
</dbReference>
<dbReference type="Proteomes" id="UP000550260">
    <property type="component" value="Unassembled WGS sequence"/>
</dbReference>
<protein>
    <submittedName>
        <fullName evidence="2 3">Prepilin peptidase</fullName>
    </submittedName>
</protein>
<feature type="transmembrane region" description="Helical" evidence="1">
    <location>
        <begin position="161"/>
        <end position="180"/>
    </location>
</feature>
<evidence type="ECO:0000313" key="2">
    <source>
        <dbReference type="EMBL" id="MBB2500750.1"/>
    </source>
</evidence>
<organism evidence="3 4">
    <name type="scientific">Amycolatopsis echigonensis</name>
    <dbReference type="NCBI Taxonomy" id="2576905"/>
    <lineage>
        <taxon>Bacteria</taxon>
        <taxon>Bacillati</taxon>
        <taxon>Actinomycetota</taxon>
        <taxon>Actinomycetes</taxon>
        <taxon>Pseudonocardiales</taxon>
        <taxon>Pseudonocardiaceae</taxon>
        <taxon>Amycolatopsis</taxon>
    </lineage>
</organism>
<reference evidence="3 4" key="1">
    <citation type="submission" date="2017-12" db="EMBL/GenBank/DDBJ databases">
        <title>Sequencing the genomes of 1000 Actinobacteria strains.</title>
        <authorList>
            <person name="Klenk H.-P."/>
        </authorList>
    </citation>
    <scope>NUCLEOTIDE SEQUENCE [LARGE SCALE GENOMIC DNA]</scope>
    <source>
        <strain evidence="3 4">DSM 45165</strain>
    </source>
</reference>
<feature type="transmembrane region" description="Helical" evidence="1">
    <location>
        <begin position="90"/>
        <end position="109"/>
    </location>
</feature>
<feature type="transmembrane region" description="Helical" evidence="1">
    <location>
        <begin position="192"/>
        <end position="210"/>
    </location>
</feature>
<dbReference type="EMBL" id="PJMY01000003">
    <property type="protein sequence ID" value="PKV94757.1"/>
    <property type="molecule type" value="Genomic_DNA"/>
</dbReference>
<keyword evidence="4" id="KW-1185">Reference proteome</keyword>
<feature type="transmembrane region" description="Helical" evidence="1">
    <location>
        <begin position="40"/>
        <end position="58"/>
    </location>
</feature>
<feature type="transmembrane region" description="Helical" evidence="1">
    <location>
        <begin position="65"/>
        <end position="84"/>
    </location>
</feature>
<keyword evidence="1" id="KW-0472">Membrane</keyword>
<evidence type="ECO:0000313" key="5">
    <source>
        <dbReference type="Proteomes" id="UP000550260"/>
    </source>
</evidence>
<gene>
    <name evidence="3" type="ORF">ATK30_5642</name>
    <name evidence="2" type="ORF">H5411_16640</name>
</gene>
<sequence length="216" mass="21514">MQTAAVLGWALVGAALALMLRPIVIRYAAASEPATAPPPLGLLEAVTAIVFAALACRFDWSLELVAYSGIGGFGVPLATIDLLVHKLPNILLGTAFAVLGISLGADAALNAHGGNFARAASAMAVALAVNGALYALGGIAGGDMKLAGLLGTGLGWISWEAVWAGLAAGWLLGGTVVGAARIVGKQGASGDIPLGPFLLAGALPFLLYFGSSTVVR</sequence>
<evidence type="ECO:0000256" key="1">
    <source>
        <dbReference type="SAM" id="Phobius"/>
    </source>
</evidence>
<evidence type="ECO:0000313" key="3">
    <source>
        <dbReference type="EMBL" id="PKV94757.1"/>
    </source>
</evidence>
<dbReference type="AlphaFoldDB" id="A0A2N3WLJ3"/>
<keyword evidence="1" id="KW-0812">Transmembrane</keyword>
<keyword evidence="1" id="KW-1133">Transmembrane helix</keyword>
<reference evidence="2 5" key="2">
    <citation type="submission" date="2020-08" db="EMBL/GenBank/DDBJ databases">
        <title>Amycolatopsis echigonensis JCM 21831.</title>
        <authorList>
            <person name="Tedsree N."/>
            <person name="Kuncharoen N."/>
            <person name="Likhitwitayawuid K."/>
            <person name="Tanasupawat S."/>
        </authorList>
    </citation>
    <scope>NUCLEOTIDE SEQUENCE [LARGE SCALE GENOMIC DNA]</scope>
    <source>
        <strain evidence="2 5">JCM 21831</strain>
    </source>
</reference>
<name>A0A2N3WLJ3_9PSEU</name>
<accession>A0A8E1VYV6</accession>
<accession>A0A2N3WLJ3</accession>
<dbReference type="RefSeq" id="WP_051165943.1">
    <property type="nucleotide sequence ID" value="NZ_JACJHR010000021.1"/>
</dbReference>
<dbReference type="OrthoDB" id="2087435at2"/>
<feature type="transmembrane region" description="Helical" evidence="1">
    <location>
        <begin position="121"/>
        <end position="141"/>
    </location>
</feature>